<dbReference type="CDD" id="cd18431">
    <property type="entry name" value="BRCT_DNA_ligase_III"/>
    <property type="match status" value="1"/>
</dbReference>
<evidence type="ECO:0000256" key="3">
    <source>
        <dbReference type="ARBA" id="ARBA00022741"/>
    </source>
</evidence>
<dbReference type="Pfam" id="PF16759">
    <property type="entry name" value="LIG3_BRCT"/>
    <property type="match status" value="1"/>
</dbReference>
<dbReference type="CDD" id="cd03331">
    <property type="entry name" value="Macro_Poa1p-like_SNF2"/>
    <property type="match status" value="1"/>
</dbReference>
<keyword evidence="6" id="KW-0539">Nucleus</keyword>
<dbReference type="PANTHER" id="PTHR47157:SF1">
    <property type="entry name" value="CHROMODOMAIN-HELICASE-DNA-BINDING PROTEIN 1-LIKE"/>
    <property type="match status" value="1"/>
</dbReference>
<dbReference type="InterPro" id="IPR001650">
    <property type="entry name" value="Helicase_C-like"/>
</dbReference>
<feature type="coiled-coil region" evidence="7">
    <location>
        <begin position="625"/>
        <end position="665"/>
    </location>
</feature>
<dbReference type="InterPro" id="IPR027417">
    <property type="entry name" value="P-loop_NTPase"/>
</dbReference>
<evidence type="ECO:0000259" key="9">
    <source>
        <dbReference type="PROSITE" id="PS51192"/>
    </source>
</evidence>
<keyword evidence="4" id="KW-0378">Hydrolase</keyword>
<name>A0ABM4CNQ8_HYDVU</name>
<dbReference type="InterPro" id="IPR038718">
    <property type="entry name" value="SNF2-like_sf"/>
</dbReference>
<dbReference type="InterPro" id="IPR049730">
    <property type="entry name" value="SNF2/RAD54-like_C"/>
</dbReference>
<dbReference type="Gene3D" id="3.40.220.10">
    <property type="entry name" value="Leucine Aminopeptidase, subunit E, domain 1"/>
    <property type="match status" value="1"/>
</dbReference>
<dbReference type="InterPro" id="IPR000330">
    <property type="entry name" value="SNF2_N"/>
</dbReference>
<evidence type="ECO:0000259" key="10">
    <source>
        <dbReference type="PROSITE" id="PS51194"/>
    </source>
</evidence>
<dbReference type="InterPro" id="IPR031916">
    <property type="entry name" value="LIG3_BRCT"/>
</dbReference>
<proteinExistence type="inferred from homology"/>
<dbReference type="Proteomes" id="UP001652625">
    <property type="component" value="Chromosome 10"/>
</dbReference>
<dbReference type="InterPro" id="IPR043472">
    <property type="entry name" value="Macro_dom-like"/>
</dbReference>
<dbReference type="PANTHER" id="PTHR47157">
    <property type="entry name" value="CHROMODOMAIN-HELICASE-DNA-BINDING PROTEIN 1-LIKE"/>
    <property type="match status" value="1"/>
</dbReference>
<dbReference type="SMART" id="SM00487">
    <property type="entry name" value="DEXDc"/>
    <property type="match status" value="1"/>
</dbReference>
<evidence type="ECO:0000313" key="12">
    <source>
        <dbReference type="RefSeq" id="XP_065663469.1"/>
    </source>
</evidence>
<feature type="domain" description="BRCT" evidence="8">
    <location>
        <begin position="893"/>
        <end position="981"/>
    </location>
</feature>
<dbReference type="PROSITE" id="PS51194">
    <property type="entry name" value="HELICASE_CTER"/>
    <property type="match status" value="1"/>
</dbReference>
<comment type="subcellular location">
    <subcellularLocation>
        <location evidence="1">Nucleus</location>
    </subcellularLocation>
</comment>
<dbReference type="GeneID" id="101238793"/>
<dbReference type="PROSITE" id="PS51192">
    <property type="entry name" value="HELICASE_ATP_BIND_1"/>
    <property type="match status" value="1"/>
</dbReference>
<reference evidence="12" key="1">
    <citation type="submission" date="2025-08" db="UniProtKB">
        <authorList>
            <consortium name="RefSeq"/>
        </authorList>
    </citation>
    <scope>IDENTIFICATION</scope>
</reference>
<dbReference type="Gene3D" id="3.40.50.10810">
    <property type="entry name" value="Tandem AAA-ATPase domain"/>
    <property type="match status" value="1"/>
</dbReference>
<evidence type="ECO:0000313" key="11">
    <source>
        <dbReference type="Proteomes" id="UP001652625"/>
    </source>
</evidence>
<keyword evidence="7" id="KW-0175">Coiled coil</keyword>
<evidence type="ECO:0000256" key="7">
    <source>
        <dbReference type="SAM" id="Coils"/>
    </source>
</evidence>
<gene>
    <name evidence="12" type="primary">LOC101238793</name>
</gene>
<dbReference type="SUPFAM" id="SSF52540">
    <property type="entry name" value="P-loop containing nucleoside triphosphate hydrolases"/>
    <property type="match status" value="2"/>
</dbReference>
<dbReference type="InterPro" id="IPR014001">
    <property type="entry name" value="Helicase_ATP-bd"/>
</dbReference>
<evidence type="ECO:0000256" key="4">
    <source>
        <dbReference type="ARBA" id="ARBA00022801"/>
    </source>
</evidence>
<dbReference type="SUPFAM" id="SSF52949">
    <property type="entry name" value="Macro domain-like"/>
    <property type="match status" value="1"/>
</dbReference>
<evidence type="ECO:0000256" key="1">
    <source>
        <dbReference type="ARBA" id="ARBA00004123"/>
    </source>
</evidence>
<evidence type="ECO:0000256" key="5">
    <source>
        <dbReference type="ARBA" id="ARBA00022840"/>
    </source>
</evidence>
<dbReference type="Gene3D" id="3.40.50.10190">
    <property type="entry name" value="BRCT domain"/>
    <property type="match status" value="1"/>
</dbReference>
<dbReference type="InterPro" id="IPR031053">
    <property type="entry name" value="ALC1"/>
</dbReference>
<dbReference type="InterPro" id="IPR001357">
    <property type="entry name" value="BRCT_dom"/>
</dbReference>
<dbReference type="RefSeq" id="XP_065663469.1">
    <property type="nucleotide sequence ID" value="XM_065807397.1"/>
</dbReference>
<keyword evidence="3" id="KW-0547">Nucleotide-binding</keyword>
<dbReference type="Pfam" id="PF00271">
    <property type="entry name" value="Helicase_C"/>
    <property type="match status" value="1"/>
</dbReference>
<dbReference type="SMART" id="SM00292">
    <property type="entry name" value="BRCT"/>
    <property type="match status" value="1"/>
</dbReference>
<dbReference type="InterPro" id="IPR036420">
    <property type="entry name" value="BRCT_dom_sf"/>
</dbReference>
<dbReference type="Gene3D" id="3.40.50.300">
    <property type="entry name" value="P-loop containing nucleotide triphosphate hydrolases"/>
    <property type="match status" value="1"/>
</dbReference>
<dbReference type="SMART" id="SM00490">
    <property type="entry name" value="HELICc"/>
    <property type="match status" value="1"/>
</dbReference>
<sequence length="982" mass="113030">MFKLKKSVENYQSNAKNATFKETDYDELKLLGLQVKPHEYQIFGINWITRSFLSAKNCGNILGDEMGLGKTLQSVASLLHLKKKFNISGPFLVLSPLSVINSWEKEFERCAPDLCVLTYIGKKDQREEIQEKIASKYLTANWKNLKTEFDVLLTSYEVYLKDIFFLNKFCWKILIVDEAHRLKNHTSLLYKELSMMDIGFKLLLTGTPVQNNLQEIYSLLSFVAPTVFMLDNIDEFVSYFSLLVEDKSHKRQELHELLKPFLLRRTKNEVLQNLPKKSEVILYCGISQTQKNLYKAILTKDLGAFDREGGQKTRLLNILMQLRKCCNHPYIFPGIESEPFQLGDHLVESSGKLYLLDKLLAFLKQSGHKVLLFSQMTSMLDIVQDYLGYRGYSYERLDGSVRGEERFLAVNNFNSSEDTFIFLLSTKAGGQGLNLTSADTVIFLDSDFNPQNDLQAAARSHRIGQYRPVKIIRLLSKNTVEEIILKRAEKKLKLTNVVIEGGQFSSIKSMELSEELGDILKYGLQDLMNSEDSLYEKIDFEKVLGKTYESQWFSEDETQHAKVESNENSEVKDNIYEFEGEDYSTDKATEKDKAVFEELLNDVLKLQGERSSRKDTKSFVELSFVKQKKRKQKDLTNEEKEELAKKREENKAKRIKMLEEKAKEKILKLWETHKYNSCKIELPSCLDNENPSFEVESDDEEQVSHINYVVGDVTNPRQINQRDAIIVHCVDDSGYWGHGGLFSALNKHSKHPKEQYELAFKMKDLHLGDVHLINMQKTDFAIYVALIVVFSRDRNNQISPMLLNYLSTSLEKIHHLAKETGASVHLPRIGYNSPNFNWYGTERLIKKILADQKVPTYIYYYKKFAQINSSSTDQLTPHLATESNESKFHVNDTLPDIFSGLTVYFHGLNDLTETRRLSRFVIAYDGEVDTSLTPDTTHVVTTSCGKQSLDDIPDSVKVVETGWIDECCKQEKLVSEDLFIVK</sequence>
<dbReference type="CDD" id="cd18793">
    <property type="entry name" value="SF2_C_SNF"/>
    <property type="match status" value="1"/>
</dbReference>
<evidence type="ECO:0000256" key="6">
    <source>
        <dbReference type="ARBA" id="ARBA00023242"/>
    </source>
</evidence>
<evidence type="ECO:0000259" key="8">
    <source>
        <dbReference type="PROSITE" id="PS50172"/>
    </source>
</evidence>
<evidence type="ECO:0000256" key="2">
    <source>
        <dbReference type="ARBA" id="ARBA00007025"/>
    </source>
</evidence>
<dbReference type="PROSITE" id="PS50172">
    <property type="entry name" value="BRCT"/>
    <property type="match status" value="1"/>
</dbReference>
<dbReference type="SUPFAM" id="SSF52113">
    <property type="entry name" value="BRCT domain"/>
    <property type="match status" value="1"/>
</dbReference>
<protein>
    <submittedName>
        <fullName evidence="12">Chromodomain-helicase-DNA-binding protein 1-like isoform X3</fullName>
    </submittedName>
</protein>
<organism evidence="11 12">
    <name type="scientific">Hydra vulgaris</name>
    <name type="common">Hydra</name>
    <name type="synonym">Hydra attenuata</name>
    <dbReference type="NCBI Taxonomy" id="6087"/>
    <lineage>
        <taxon>Eukaryota</taxon>
        <taxon>Metazoa</taxon>
        <taxon>Cnidaria</taxon>
        <taxon>Hydrozoa</taxon>
        <taxon>Hydroidolina</taxon>
        <taxon>Anthoathecata</taxon>
        <taxon>Aplanulata</taxon>
        <taxon>Hydridae</taxon>
        <taxon>Hydra</taxon>
    </lineage>
</organism>
<keyword evidence="11" id="KW-1185">Reference proteome</keyword>
<keyword evidence="5" id="KW-0067">ATP-binding</keyword>
<dbReference type="Pfam" id="PF00176">
    <property type="entry name" value="SNF2-rel_dom"/>
    <property type="match status" value="1"/>
</dbReference>
<feature type="domain" description="Helicase C-terminal" evidence="10">
    <location>
        <begin position="355"/>
        <end position="528"/>
    </location>
</feature>
<feature type="domain" description="Helicase ATP-binding" evidence="9">
    <location>
        <begin position="51"/>
        <end position="226"/>
    </location>
</feature>
<accession>A0ABM4CNQ8</accession>
<comment type="similarity">
    <text evidence="2">Belongs to the SNF2/RAD54 helicase family.</text>
</comment>